<gene>
    <name evidence="10" type="ORF">MOP44_26730</name>
</gene>
<evidence type="ECO:0000256" key="8">
    <source>
        <dbReference type="SAM" id="Phobius"/>
    </source>
</evidence>
<dbReference type="InterPro" id="IPR000298">
    <property type="entry name" value="Cyt_c_oxidase-like_su3"/>
</dbReference>
<dbReference type="SUPFAM" id="SSF81452">
    <property type="entry name" value="Cytochrome c oxidase subunit III-like"/>
    <property type="match status" value="1"/>
</dbReference>
<dbReference type="InterPro" id="IPR035973">
    <property type="entry name" value="Cyt_c_oxidase_su3-like_sf"/>
</dbReference>
<evidence type="ECO:0000256" key="7">
    <source>
        <dbReference type="RuleBase" id="RU003376"/>
    </source>
</evidence>
<evidence type="ECO:0000259" key="9">
    <source>
        <dbReference type="PROSITE" id="PS50253"/>
    </source>
</evidence>
<feature type="transmembrane region" description="Helical" evidence="8">
    <location>
        <begin position="67"/>
        <end position="87"/>
    </location>
</feature>
<dbReference type="GO" id="GO:0005886">
    <property type="term" value="C:plasma membrane"/>
    <property type="evidence" value="ECO:0007669"/>
    <property type="project" value="UniProtKB-SubCell"/>
</dbReference>
<comment type="subcellular location">
    <subcellularLocation>
        <location evidence="1 7">Cell membrane</location>
        <topology evidence="1 7">Multi-pass membrane protein</topology>
    </subcellularLocation>
</comment>
<keyword evidence="3" id="KW-1003">Cell membrane</keyword>
<evidence type="ECO:0000256" key="3">
    <source>
        <dbReference type="ARBA" id="ARBA00022475"/>
    </source>
</evidence>
<evidence type="ECO:0000256" key="1">
    <source>
        <dbReference type="ARBA" id="ARBA00004651"/>
    </source>
</evidence>
<feature type="domain" description="Heme-copper oxidase subunit III family profile" evidence="9">
    <location>
        <begin position="28"/>
        <end position="201"/>
    </location>
</feature>
<dbReference type="Gene3D" id="1.20.120.80">
    <property type="entry name" value="Cytochrome c oxidase, subunit III, four-helix bundle"/>
    <property type="match status" value="1"/>
</dbReference>
<dbReference type="InterPro" id="IPR024791">
    <property type="entry name" value="Cyt_c/ubiquinol_Oxase_su3"/>
</dbReference>
<dbReference type="GO" id="GO:0004129">
    <property type="term" value="F:cytochrome-c oxidase activity"/>
    <property type="evidence" value="ECO:0007669"/>
    <property type="project" value="InterPro"/>
</dbReference>
<evidence type="ECO:0000256" key="5">
    <source>
        <dbReference type="ARBA" id="ARBA00022989"/>
    </source>
</evidence>
<proteinExistence type="inferred from homology"/>
<dbReference type="InterPro" id="IPR013833">
    <property type="entry name" value="Cyt_c_oxidase_su3_a-hlx"/>
</dbReference>
<feature type="transmembrane region" description="Helical" evidence="8">
    <location>
        <begin position="99"/>
        <end position="119"/>
    </location>
</feature>
<keyword evidence="11" id="KW-1185">Reference proteome</keyword>
<dbReference type="PANTHER" id="PTHR11403">
    <property type="entry name" value="CYTOCHROME C OXIDASE SUBUNIT III"/>
    <property type="match status" value="1"/>
</dbReference>
<keyword evidence="6 8" id="KW-0472">Membrane</keyword>
<evidence type="ECO:0000256" key="4">
    <source>
        <dbReference type="ARBA" id="ARBA00022692"/>
    </source>
</evidence>
<dbReference type="GO" id="GO:0019646">
    <property type="term" value="P:aerobic electron transport chain"/>
    <property type="evidence" value="ECO:0007669"/>
    <property type="project" value="InterPro"/>
</dbReference>
<dbReference type="AlphaFoldDB" id="A0A9J7BQX0"/>
<comment type="similarity">
    <text evidence="2 7">Belongs to the cytochrome c oxidase subunit 3 family.</text>
</comment>
<feature type="transmembrane region" description="Helical" evidence="8">
    <location>
        <begin position="179"/>
        <end position="199"/>
    </location>
</feature>
<sequence length="205" mass="23620">MAERVERPVLDVSSLPTVHFGSHSLTWWGIMGMMAIEGTVFLLMIASYFYLHSRTVEWPPHRNPPDLLWGTVNLALFLISALPNEWYRRRARKGDLRAVQIGLVVLSLFGVAIVGVRYLELLHLNTDWSVDAYGSAVWTLMGLHVLHLLTDLVDTIVLTVLFFTSLVEGKRFMDAEENAAYWYFVVAFWIPIYLVIYWAPRWLHA</sequence>
<evidence type="ECO:0000313" key="11">
    <source>
        <dbReference type="Proteomes" id="UP001059380"/>
    </source>
</evidence>
<protein>
    <submittedName>
        <fullName evidence="10">Cytochrome c oxidase subunit 3</fullName>
    </submittedName>
</protein>
<keyword evidence="4 7" id="KW-0812">Transmembrane</keyword>
<dbReference type="EMBL" id="CP093313">
    <property type="protein sequence ID" value="UWZ84138.1"/>
    <property type="molecule type" value="Genomic_DNA"/>
</dbReference>
<reference evidence="10" key="1">
    <citation type="submission" date="2021-04" db="EMBL/GenBank/DDBJ databases">
        <title>Phylogenetic analysis of Acidobacteriaceae.</title>
        <authorList>
            <person name="Qiu L."/>
            <person name="Zhang Q."/>
        </authorList>
    </citation>
    <scope>NUCLEOTIDE SEQUENCE</scope>
    <source>
        <strain evidence="10">DSM 25168</strain>
    </source>
</reference>
<keyword evidence="5 8" id="KW-1133">Transmembrane helix</keyword>
<dbReference type="Pfam" id="PF00510">
    <property type="entry name" value="COX3"/>
    <property type="match status" value="1"/>
</dbReference>
<feature type="transmembrane region" description="Helical" evidence="8">
    <location>
        <begin position="145"/>
        <end position="167"/>
    </location>
</feature>
<name>A0A9J7BQX0_9BACT</name>
<feature type="transmembrane region" description="Helical" evidence="8">
    <location>
        <begin position="25"/>
        <end position="51"/>
    </location>
</feature>
<dbReference type="Proteomes" id="UP001059380">
    <property type="component" value="Chromosome"/>
</dbReference>
<accession>A0A9J7BQX0</accession>
<evidence type="ECO:0000256" key="6">
    <source>
        <dbReference type="ARBA" id="ARBA00023136"/>
    </source>
</evidence>
<organism evidence="10 11">
    <name type="scientific">Occallatibacter riparius</name>
    <dbReference type="NCBI Taxonomy" id="1002689"/>
    <lineage>
        <taxon>Bacteria</taxon>
        <taxon>Pseudomonadati</taxon>
        <taxon>Acidobacteriota</taxon>
        <taxon>Terriglobia</taxon>
        <taxon>Terriglobales</taxon>
        <taxon>Acidobacteriaceae</taxon>
        <taxon>Occallatibacter</taxon>
    </lineage>
</organism>
<evidence type="ECO:0000313" key="10">
    <source>
        <dbReference type="EMBL" id="UWZ84138.1"/>
    </source>
</evidence>
<dbReference type="PROSITE" id="PS50253">
    <property type="entry name" value="COX3"/>
    <property type="match status" value="1"/>
</dbReference>
<evidence type="ECO:0000256" key="2">
    <source>
        <dbReference type="ARBA" id="ARBA00010581"/>
    </source>
</evidence>
<dbReference type="RefSeq" id="WP_260793642.1">
    <property type="nucleotide sequence ID" value="NZ_CP093313.1"/>
</dbReference>
<dbReference type="KEGG" id="orp:MOP44_26730"/>
<dbReference type="PANTHER" id="PTHR11403:SF2">
    <property type="entry name" value="CYTOCHROME BO(3) UBIQUINOL OXIDASE SUBUNIT 3"/>
    <property type="match status" value="1"/>
</dbReference>